<keyword evidence="1" id="KW-0472">Membrane</keyword>
<keyword evidence="1" id="KW-0812">Transmembrane</keyword>
<evidence type="ECO:0000313" key="2">
    <source>
        <dbReference type="EMBL" id="HGW60722.1"/>
    </source>
</evidence>
<feature type="transmembrane region" description="Helical" evidence="1">
    <location>
        <begin position="6"/>
        <end position="22"/>
    </location>
</feature>
<feature type="transmembrane region" description="Helical" evidence="1">
    <location>
        <begin position="214"/>
        <end position="240"/>
    </location>
</feature>
<dbReference type="EMBL" id="DTHV01000147">
    <property type="protein sequence ID" value="HGW60722.1"/>
    <property type="molecule type" value="Genomic_DNA"/>
</dbReference>
<dbReference type="AlphaFoldDB" id="A0A7C4Y634"/>
<accession>A0A7C4Y634</accession>
<feature type="transmembrane region" description="Helical" evidence="1">
    <location>
        <begin position="319"/>
        <end position="340"/>
    </location>
</feature>
<feature type="transmembrane region" description="Helical" evidence="1">
    <location>
        <begin position="180"/>
        <end position="202"/>
    </location>
</feature>
<feature type="transmembrane region" description="Helical" evidence="1">
    <location>
        <begin position="292"/>
        <end position="313"/>
    </location>
</feature>
<feature type="transmembrane region" description="Helical" evidence="1">
    <location>
        <begin position="252"/>
        <end position="272"/>
    </location>
</feature>
<reference evidence="2" key="1">
    <citation type="journal article" date="2020" name="mSystems">
        <title>Genome- and Community-Level Interaction Insights into Carbon Utilization and Element Cycling Functions of Hydrothermarchaeota in Hydrothermal Sediment.</title>
        <authorList>
            <person name="Zhou Z."/>
            <person name="Liu Y."/>
            <person name="Xu W."/>
            <person name="Pan J."/>
            <person name="Luo Z.H."/>
            <person name="Li M."/>
        </authorList>
    </citation>
    <scope>NUCLEOTIDE SEQUENCE [LARGE SCALE GENOMIC DNA]</scope>
    <source>
        <strain evidence="2">SpSt-794</strain>
    </source>
</reference>
<feature type="transmembrane region" description="Helical" evidence="1">
    <location>
        <begin position="100"/>
        <end position="121"/>
    </location>
</feature>
<organism evidence="2">
    <name type="scientific">Caldisericum exile</name>
    <dbReference type="NCBI Taxonomy" id="693075"/>
    <lineage>
        <taxon>Bacteria</taxon>
        <taxon>Pseudomonadati</taxon>
        <taxon>Caldisericota/Cryosericota group</taxon>
        <taxon>Caldisericota</taxon>
        <taxon>Caldisericia</taxon>
        <taxon>Caldisericales</taxon>
        <taxon>Caldisericaceae</taxon>
        <taxon>Caldisericum</taxon>
    </lineage>
</organism>
<evidence type="ECO:0000256" key="1">
    <source>
        <dbReference type="SAM" id="Phobius"/>
    </source>
</evidence>
<comment type="caution">
    <text evidence="2">The sequence shown here is derived from an EMBL/GenBank/DDBJ whole genome shotgun (WGS) entry which is preliminary data.</text>
</comment>
<sequence length="473" mass="55365">MVYIIFVLELSLIILSFIFTALKTLYLVNILVVIVVGFMSLLLFLLFKFEIPLLPILLLTFILNPLLSNKLWYFNFLPFIALYFFLIERIKENEIFNSRFYFYLLPIIFMGFLSVNFLGILERSFISLMKSLLSSLLSPINSDYFPYKNIGTSNLVESVKRIINEGGGIEDYRISPIANFFAIAFSILVLVAFLSLFIKVVVAKSPSHYRTVRTWRFFVIVSFFYFILFIILFLTCNLLPNTFTVEGTKFNLIYFALLLLFYAVALFIFKIAHRTFEERIVLNEFVPKLQPVFFVLSLLLLLTFIIFVLKYNGANKDEIMHIFVLSFSFTGLATILLTMIREKGEFEIVSLPKALKESKEMVEHYRRYGSEYLNKIKEKREYIKFLYFLAIITFIKKGYPVEECLTPREILFKVRPCLSTNLFFILTDAFYTAEYSNEEIDDEIFNEIKAKSSALLKEINVLDEFKKTLETSL</sequence>
<evidence type="ECO:0008006" key="3">
    <source>
        <dbReference type="Google" id="ProtNLM"/>
    </source>
</evidence>
<proteinExistence type="predicted"/>
<feature type="transmembrane region" description="Helical" evidence="1">
    <location>
        <begin position="29"/>
        <end position="51"/>
    </location>
</feature>
<name>A0A7C4Y634_9BACT</name>
<feature type="transmembrane region" description="Helical" evidence="1">
    <location>
        <begin position="71"/>
        <end position="88"/>
    </location>
</feature>
<keyword evidence="1" id="KW-1133">Transmembrane helix</keyword>
<gene>
    <name evidence="2" type="ORF">ENV82_04765</name>
</gene>
<protein>
    <recommendedName>
        <fullName evidence="3">DUF4129 domain-containing protein</fullName>
    </recommendedName>
</protein>